<evidence type="ECO:0000313" key="2">
    <source>
        <dbReference type="Proteomes" id="UP000198588"/>
    </source>
</evidence>
<gene>
    <name evidence="1" type="ORF">SAMN02927914_05806</name>
</gene>
<dbReference type="AlphaFoldDB" id="A0A1G5ZQL6"/>
<sequence>MCEPQFETKSFVPSRLTTNPCVPIPVAMKPISEKLSPSITPVVHYVGDMEDLAASIQPRKVEVMVYRRFNKLFIRLRNRRAMLRVSR</sequence>
<protein>
    <submittedName>
        <fullName evidence="1">Uncharacterized protein</fullName>
    </submittedName>
</protein>
<accession>A0A1G5ZQL6</accession>
<name>A0A1G5ZQL6_9HYPH</name>
<organism evidence="1 2">
    <name type="scientific">Mesorhizobium qingshengii</name>
    <dbReference type="NCBI Taxonomy" id="1165689"/>
    <lineage>
        <taxon>Bacteria</taxon>
        <taxon>Pseudomonadati</taxon>
        <taxon>Pseudomonadota</taxon>
        <taxon>Alphaproteobacteria</taxon>
        <taxon>Hyphomicrobiales</taxon>
        <taxon>Phyllobacteriaceae</taxon>
        <taxon>Mesorhizobium</taxon>
    </lineage>
</organism>
<dbReference type="Proteomes" id="UP000198588">
    <property type="component" value="Unassembled WGS sequence"/>
</dbReference>
<reference evidence="1 2" key="1">
    <citation type="submission" date="2016-10" db="EMBL/GenBank/DDBJ databases">
        <authorList>
            <person name="de Groot N.N."/>
        </authorList>
    </citation>
    <scope>NUCLEOTIDE SEQUENCE [LARGE SCALE GENOMIC DNA]</scope>
    <source>
        <strain evidence="1 2">CGMCC 1.12097</strain>
    </source>
</reference>
<evidence type="ECO:0000313" key="1">
    <source>
        <dbReference type="EMBL" id="SDA97101.1"/>
    </source>
</evidence>
<dbReference type="EMBL" id="FMXM01000025">
    <property type="protein sequence ID" value="SDA97101.1"/>
    <property type="molecule type" value="Genomic_DNA"/>
</dbReference>
<proteinExistence type="predicted"/>